<organism evidence="1 2">
    <name type="scientific">Eumeta variegata</name>
    <name type="common">Bagworm moth</name>
    <name type="synonym">Eumeta japonica</name>
    <dbReference type="NCBI Taxonomy" id="151549"/>
    <lineage>
        <taxon>Eukaryota</taxon>
        <taxon>Metazoa</taxon>
        <taxon>Ecdysozoa</taxon>
        <taxon>Arthropoda</taxon>
        <taxon>Hexapoda</taxon>
        <taxon>Insecta</taxon>
        <taxon>Pterygota</taxon>
        <taxon>Neoptera</taxon>
        <taxon>Endopterygota</taxon>
        <taxon>Lepidoptera</taxon>
        <taxon>Glossata</taxon>
        <taxon>Ditrysia</taxon>
        <taxon>Tineoidea</taxon>
        <taxon>Psychidae</taxon>
        <taxon>Oiketicinae</taxon>
        <taxon>Eumeta</taxon>
    </lineage>
</organism>
<proteinExistence type="predicted"/>
<name>A0A4C1U8H0_EUMVA</name>
<accession>A0A4C1U8H0</accession>
<comment type="caution">
    <text evidence="1">The sequence shown here is derived from an EMBL/GenBank/DDBJ whole genome shotgun (WGS) entry which is preliminary data.</text>
</comment>
<dbReference type="OrthoDB" id="425681at2759"/>
<protein>
    <submittedName>
        <fullName evidence="1">Uncharacterized protein</fullName>
    </submittedName>
</protein>
<keyword evidence="2" id="KW-1185">Reference proteome</keyword>
<evidence type="ECO:0000313" key="2">
    <source>
        <dbReference type="Proteomes" id="UP000299102"/>
    </source>
</evidence>
<reference evidence="1 2" key="1">
    <citation type="journal article" date="2019" name="Commun. Biol.">
        <title>The bagworm genome reveals a unique fibroin gene that provides high tensile strength.</title>
        <authorList>
            <person name="Kono N."/>
            <person name="Nakamura H."/>
            <person name="Ohtoshi R."/>
            <person name="Tomita M."/>
            <person name="Numata K."/>
            <person name="Arakawa K."/>
        </authorList>
    </citation>
    <scope>NUCLEOTIDE SEQUENCE [LARGE SCALE GENOMIC DNA]</scope>
</reference>
<gene>
    <name evidence="1" type="ORF">EVAR_13898_1</name>
</gene>
<dbReference type="AlphaFoldDB" id="A0A4C1U8H0"/>
<evidence type="ECO:0000313" key="1">
    <source>
        <dbReference type="EMBL" id="GBP22618.1"/>
    </source>
</evidence>
<dbReference type="Proteomes" id="UP000299102">
    <property type="component" value="Unassembled WGS sequence"/>
</dbReference>
<dbReference type="EMBL" id="BGZK01000142">
    <property type="protein sequence ID" value="GBP22618.1"/>
    <property type="molecule type" value="Genomic_DNA"/>
</dbReference>
<sequence>MPPIRQRLSNPCAVGVRAAGDDGTKMNDSVKKRGMEVNVSKTKVMVFEKSESTTECYIYIKDASSMFVYALSHILSGVAWTNIDVGEVASARPLFYRSQDLPNKSNLPNML</sequence>